<reference evidence="10" key="1">
    <citation type="submission" date="2016-10" db="EMBL/GenBank/DDBJ databases">
        <authorList>
            <person name="Varghese N."/>
            <person name="Submissions S."/>
        </authorList>
    </citation>
    <scope>NUCLEOTIDE SEQUENCE [LARGE SCALE GENOMIC DNA]</scope>
    <source>
        <strain evidence="10">DSM 10002</strain>
    </source>
</reference>
<dbReference type="EC" id="3.2.1.18" evidence="3"/>
<proteinExistence type="inferred from homology"/>
<evidence type="ECO:0000313" key="10">
    <source>
        <dbReference type="Proteomes" id="UP000214355"/>
    </source>
</evidence>
<comment type="catalytic activity">
    <reaction evidence="1">
        <text>Hydrolysis of alpha-(2-&gt;3)-, alpha-(2-&gt;6)-, alpha-(2-&gt;8)- glycosidic linkages of terminal sialic acid residues in oligosaccharides, glycoproteins, glycolipids, colominic acid and synthetic substrates.</text>
        <dbReference type="EC" id="3.2.1.18"/>
    </reaction>
</comment>
<organism evidence="9 10">
    <name type="scientific">Arcanobacterium phocae</name>
    <dbReference type="NCBI Taxonomy" id="131112"/>
    <lineage>
        <taxon>Bacteria</taxon>
        <taxon>Bacillati</taxon>
        <taxon>Actinomycetota</taxon>
        <taxon>Actinomycetes</taxon>
        <taxon>Actinomycetales</taxon>
        <taxon>Actinomycetaceae</taxon>
        <taxon>Arcanobacterium</taxon>
    </lineage>
</organism>
<dbReference type="GeneID" id="65344334"/>
<keyword evidence="4" id="KW-0175">Coiled coil</keyword>
<name>A0A1H2LCR2_9ACTO</name>
<dbReference type="STRING" id="131112.SAMN04489737_0588"/>
<evidence type="ECO:0000256" key="6">
    <source>
        <dbReference type="SAM" id="Phobius"/>
    </source>
</evidence>
<dbReference type="RefSeq" id="WP_091279719.1">
    <property type="nucleotide sequence ID" value="NZ_LT629804.1"/>
</dbReference>
<accession>A0A1H2LCR2</accession>
<dbReference type="GO" id="GO:0004308">
    <property type="term" value="F:exo-alpha-sialidase activity"/>
    <property type="evidence" value="ECO:0007669"/>
    <property type="project" value="UniProtKB-EC"/>
</dbReference>
<dbReference type="GO" id="GO:0009313">
    <property type="term" value="P:oligosaccharide catabolic process"/>
    <property type="evidence" value="ECO:0007669"/>
    <property type="project" value="TreeGrafter"/>
</dbReference>
<dbReference type="AlphaFoldDB" id="A0A1H2LCR2"/>
<keyword evidence="10" id="KW-1185">Reference proteome</keyword>
<keyword evidence="6" id="KW-1133">Transmembrane helix</keyword>
<dbReference type="Proteomes" id="UP000214355">
    <property type="component" value="Chromosome I"/>
</dbReference>
<dbReference type="Pfam" id="PF13088">
    <property type="entry name" value="BNR_2"/>
    <property type="match status" value="1"/>
</dbReference>
<dbReference type="GO" id="GO:0016020">
    <property type="term" value="C:membrane"/>
    <property type="evidence" value="ECO:0007669"/>
    <property type="project" value="TreeGrafter"/>
</dbReference>
<dbReference type="Gene3D" id="1.10.287.1490">
    <property type="match status" value="1"/>
</dbReference>
<dbReference type="CDD" id="cd15482">
    <property type="entry name" value="Sialidase_non-viral"/>
    <property type="match status" value="1"/>
</dbReference>
<dbReference type="InterPro" id="IPR026856">
    <property type="entry name" value="Sialidase_fam"/>
</dbReference>
<feature type="coiled-coil region" evidence="4">
    <location>
        <begin position="570"/>
        <end position="741"/>
    </location>
</feature>
<evidence type="ECO:0000259" key="8">
    <source>
        <dbReference type="Pfam" id="PF13088"/>
    </source>
</evidence>
<feature type="region of interest" description="Disordered" evidence="5">
    <location>
        <begin position="746"/>
        <end position="766"/>
    </location>
</feature>
<dbReference type="OrthoDB" id="7294637at2"/>
<feature type="chain" id="PRO_5009279242" description="exo-alpha-sialidase" evidence="7">
    <location>
        <begin position="27"/>
        <end position="906"/>
    </location>
</feature>
<evidence type="ECO:0000256" key="1">
    <source>
        <dbReference type="ARBA" id="ARBA00000427"/>
    </source>
</evidence>
<dbReference type="InterPro" id="IPR011040">
    <property type="entry name" value="Sialidase"/>
</dbReference>
<dbReference type="SUPFAM" id="SSF50939">
    <property type="entry name" value="Sialidases"/>
    <property type="match status" value="1"/>
</dbReference>
<dbReference type="PANTHER" id="PTHR10628">
    <property type="entry name" value="SIALIDASE"/>
    <property type="match status" value="1"/>
</dbReference>
<dbReference type="GO" id="GO:0006689">
    <property type="term" value="P:ganglioside catabolic process"/>
    <property type="evidence" value="ECO:0007669"/>
    <property type="project" value="TreeGrafter"/>
</dbReference>
<evidence type="ECO:0000256" key="2">
    <source>
        <dbReference type="ARBA" id="ARBA00009348"/>
    </source>
</evidence>
<evidence type="ECO:0000256" key="5">
    <source>
        <dbReference type="SAM" id="MobiDB-lite"/>
    </source>
</evidence>
<keyword evidence="7" id="KW-0732">Signal</keyword>
<evidence type="ECO:0000256" key="7">
    <source>
        <dbReference type="SAM" id="SignalP"/>
    </source>
</evidence>
<dbReference type="GO" id="GO:0005737">
    <property type="term" value="C:cytoplasm"/>
    <property type="evidence" value="ECO:0007669"/>
    <property type="project" value="TreeGrafter"/>
</dbReference>
<evidence type="ECO:0000256" key="4">
    <source>
        <dbReference type="SAM" id="Coils"/>
    </source>
</evidence>
<gene>
    <name evidence="9" type="ORF">SAMN04489737_0588</name>
</gene>
<evidence type="ECO:0000313" key="9">
    <source>
        <dbReference type="EMBL" id="SDU78719.1"/>
    </source>
</evidence>
<feature type="transmembrane region" description="Helical" evidence="6">
    <location>
        <begin position="880"/>
        <end position="900"/>
    </location>
</feature>
<dbReference type="EMBL" id="LT629804">
    <property type="protein sequence ID" value="SDU78719.1"/>
    <property type="molecule type" value="Genomic_DNA"/>
</dbReference>
<comment type="similarity">
    <text evidence="2">Belongs to the glycosyl hydrolase 33 family.</text>
</comment>
<evidence type="ECO:0000256" key="3">
    <source>
        <dbReference type="ARBA" id="ARBA00012733"/>
    </source>
</evidence>
<dbReference type="Gene3D" id="2.120.10.10">
    <property type="match status" value="1"/>
</dbReference>
<protein>
    <recommendedName>
        <fullName evidence="3">exo-alpha-sialidase</fullName>
        <ecNumber evidence="3">3.2.1.18</ecNumber>
    </recommendedName>
</protein>
<feature type="domain" description="Sialidase" evidence="8">
    <location>
        <begin position="208"/>
        <end position="525"/>
    </location>
</feature>
<keyword evidence="6" id="KW-0812">Transmembrane</keyword>
<feature type="signal peptide" evidence="7">
    <location>
        <begin position="1"/>
        <end position="26"/>
    </location>
</feature>
<dbReference type="PANTHER" id="PTHR10628:SF30">
    <property type="entry name" value="EXO-ALPHA-SIALIDASE"/>
    <property type="match status" value="1"/>
</dbReference>
<keyword evidence="6" id="KW-0472">Membrane</keyword>
<dbReference type="InterPro" id="IPR036278">
    <property type="entry name" value="Sialidase_sf"/>
</dbReference>
<sequence length="906" mass="97502">MRIASKLIATVATAGLLLLPALPAYGAEEGSAPELTPGSQQVVTQSNIGMAKIILNAPEKGDAYSKGEKIEAKLRFESGLHTKVHIVGSSKTFTGSENCNWSNFPAAEHGGRFDCKVGAQQFKEIPSYIVTEADEERGWVTLDFTFTANSISDSSSEGSVTVTKSVKVYKSGEAESVPEDPYRDILLAKPGSFGYTCHRIPALAKVQGRLIAAWDGRPGSCQDAPNPNSIIMRYSDDNGKSWSGVQTIAQGKLGPQKYGYSDPSFVVDEETGTIFAFFVKSFDAGIAASEQGTNPGQRSAIHTVYTKSDNKGQTWSEPVLVTEQVSEGQRQAGRFAASGQGIQLKYGKFKGRLIQQYTVVNDGNWKLGKHQAVSLYSDDHGETWQVGTPVGGSHGAKMDENKVVELSDGRVLLSSRPYEAGWGGRHYAISDDGGQNYTLDQSNDQRLKDPRNNASILRAFPDAPMNSARAKILFSSHANSTTNRQDGVVSYSFDDGKTWGDSPLFKSGAMSYSTMTPLGDGEFGILYEGDNTTIMFKKVDFAWLGLNQQLSLLSDVVKAETDAAMLTDQVAQKDKELGAKNAELRKASEEKAQLESDKAQLVATKAKLEADNAKLVAEKATLEADKAQAQSDLAAAEAKVAKLEADLATAQGDAKKLTANLARAEAAKVEFAKKFEEKSAKLDKKIADLENKKQELQTDNDKAVTDLKVAQDKISQLEERNKALVEQKEELEKEIKELKNKPEVSFDAPKLTPATPIKTNPDQPEQKPVVAISSDSIEPGSDVVFTATGFQPGEEITFSVHSNPVVVGSVKANPQGIATITWHVPTDFVVGNHHVEARGKKVVATAELTVVSGNKKAPQEPQKVAAIKNENVLAKTGAQVVISAGIVVLLLSLGSASLAARRRSNS</sequence>